<evidence type="ECO:0000256" key="3">
    <source>
        <dbReference type="ARBA" id="ARBA00023125"/>
    </source>
</evidence>
<keyword evidence="3" id="KW-0238">DNA-binding</keyword>
<evidence type="ECO:0000313" key="7">
    <source>
        <dbReference type="Proteomes" id="UP001595900"/>
    </source>
</evidence>
<comment type="caution">
    <text evidence="6">The sequence shown here is derived from an EMBL/GenBank/DDBJ whole genome shotgun (WGS) entry which is preliminary data.</text>
</comment>
<feature type="region of interest" description="Disordered" evidence="4">
    <location>
        <begin position="324"/>
        <end position="346"/>
    </location>
</feature>
<dbReference type="PANTHER" id="PTHR11361:SF34">
    <property type="entry name" value="DNA MISMATCH REPAIR PROTEIN MSH1, MITOCHONDRIAL"/>
    <property type="match status" value="1"/>
</dbReference>
<reference evidence="7" key="1">
    <citation type="journal article" date="2019" name="Int. J. Syst. Evol. Microbiol.">
        <title>The Global Catalogue of Microorganisms (GCM) 10K type strain sequencing project: providing services to taxonomists for standard genome sequencing and annotation.</title>
        <authorList>
            <consortium name="The Broad Institute Genomics Platform"/>
            <consortium name="The Broad Institute Genome Sequencing Center for Infectious Disease"/>
            <person name="Wu L."/>
            <person name="Ma J."/>
        </authorList>
    </citation>
    <scope>NUCLEOTIDE SEQUENCE [LARGE SCALE GENOMIC DNA]</scope>
    <source>
        <strain evidence="7">CGMCC 1.10363</strain>
    </source>
</reference>
<dbReference type="SUPFAM" id="SSF52540">
    <property type="entry name" value="P-loop containing nucleoside triphosphate hydrolases"/>
    <property type="match status" value="1"/>
</dbReference>
<evidence type="ECO:0000256" key="1">
    <source>
        <dbReference type="ARBA" id="ARBA00022741"/>
    </source>
</evidence>
<gene>
    <name evidence="6" type="ORF">ACFOYW_06035</name>
</gene>
<dbReference type="InterPro" id="IPR000432">
    <property type="entry name" value="DNA_mismatch_repair_MutS_C"/>
</dbReference>
<proteinExistence type="predicted"/>
<organism evidence="6 7">
    <name type="scientific">Gryllotalpicola reticulitermitis</name>
    <dbReference type="NCBI Taxonomy" id="1184153"/>
    <lineage>
        <taxon>Bacteria</taxon>
        <taxon>Bacillati</taxon>
        <taxon>Actinomycetota</taxon>
        <taxon>Actinomycetes</taxon>
        <taxon>Micrococcales</taxon>
        <taxon>Microbacteriaceae</taxon>
        <taxon>Gryllotalpicola</taxon>
    </lineage>
</organism>
<dbReference type="InterPro" id="IPR045076">
    <property type="entry name" value="MutS"/>
</dbReference>
<evidence type="ECO:0000313" key="6">
    <source>
        <dbReference type="EMBL" id="MFC4242923.1"/>
    </source>
</evidence>
<keyword evidence="2" id="KW-0067">ATP-binding</keyword>
<feature type="region of interest" description="Disordered" evidence="4">
    <location>
        <begin position="1"/>
        <end position="20"/>
    </location>
</feature>
<evidence type="ECO:0000256" key="2">
    <source>
        <dbReference type="ARBA" id="ARBA00022840"/>
    </source>
</evidence>
<dbReference type="InterPro" id="IPR027417">
    <property type="entry name" value="P-loop_NTPase"/>
</dbReference>
<evidence type="ECO:0000256" key="4">
    <source>
        <dbReference type="SAM" id="MobiDB-lite"/>
    </source>
</evidence>
<dbReference type="Gene3D" id="3.40.50.300">
    <property type="entry name" value="P-loop containing nucleotide triphosphate hydrolases"/>
    <property type="match status" value="1"/>
</dbReference>
<feature type="domain" description="DNA mismatch repair proteins mutS family" evidence="5">
    <location>
        <begin position="364"/>
        <end position="540"/>
    </location>
</feature>
<dbReference type="EMBL" id="JBHSCN010000003">
    <property type="protein sequence ID" value="MFC4242923.1"/>
    <property type="molecule type" value="Genomic_DNA"/>
</dbReference>
<dbReference type="Proteomes" id="UP001595900">
    <property type="component" value="Unassembled WGS sequence"/>
</dbReference>
<sequence length="545" mass="60995">MSDPDLLYPAGTRPRDEEAAPTQPAHFADLNLDQVVTAVTAQRSDVDLTPIYWSPLSSLDALRYRQEVFEDLERQELGDLARTIASRRLNFHFHYQRKELREDDRGLMHHYRTRSFLNAADEYCVAVLDLCGRLERARPRSRALAELSGYLRSYVAAEPFRALHADTTQLQTALAEIHYAVLLRGNRLTVARYDGEADYGKRVASSFARFQVGGSSRAPDSDSSDWEDYASTGILDLIAQLYPEVFARLDEFCSKHQDYLDPVVARYDRDIQFYLAYLDYIAPIRAGGLSFSYPRLSDSDKTEQALDTFDLALAHSLLPRPERRHGLGVRASREPTPRRSEPELNRPRGVERVVVNDLSFDGPERILVVSGPNNGGKTTLARTLGQLHYLARLGCPVPGRETALFVCDQIFTHFERAEDSTTMTGRLQTELNELHADLAAATGASLIILNEIFNSTTSADALFLSREILARISDLDALCICVTFLDELASINHKTVSMVSLVDAADPAIRTHKVIRKPADGKAYAHAIADKYGLGYERLLAELTS</sequence>
<dbReference type="SMART" id="SM00534">
    <property type="entry name" value="MUTSac"/>
    <property type="match status" value="1"/>
</dbReference>
<evidence type="ECO:0000259" key="5">
    <source>
        <dbReference type="SMART" id="SM00534"/>
    </source>
</evidence>
<name>A0ABV8Q5Q3_9MICO</name>
<dbReference type="Pfam" id="PF00488">
    <property type="entry name" value="MutS_V"/>
    <property type="match status" value="1"/>
</dbReference>
<dbReference type="PANTHER" id="PTHR11361">
    <property type="entry name" value="DNA MISMATCH REPAIR PROTEIN MUTS FAMILY MEMBER"/>
    <property type="match status" value="1"/>
</dbReference>
<protein>
    <recommendedName>
        <fullName evidence="5">DNA mismatch repair proteins mutS family domain-containing protein</fullName>
    </recommendedName>
</protein>
<keyword evidence="7" id="KW-1185">Reference proteome</keyword>
<accession>A0ABV8Q5Q3</accession>
<keyword evidence="1" id="KW-0547">Nucleotide-binding</keyword>
<dbReference type="RefSeq" id="WP_390227878.1">
    <property type="nucleotide sequence ID" value="NZ_JBHSCN010000003.1"/>
</dbReference>